<evidence type="ECO:0000313" key="1">
    <source>
        <dbReference type="EMBL" id="KAI1879071.1"/>
    </source>
</evidence>
<dbReference type="EMBL" id="JAFIMR010000005">
    <property type="protein sequence ID" value="KAI1879071.1"/>
    <property type="molecule type" value="Genomic_DNA"/>
</dbReference>
<dbReference type="SUPFAM" id="SSF53474">
    <property type="entry name" value="alpha/beta-Hydrolases"/>
    <property type="match status" value="1"/>
</dbReference>
<accession>A0A9Q0AT45</accession>
<reference evidence="1" key="1">
    <citation type="submission" date="2021-03" db="EMBL/GenBank/DDBJ databases">
        <title>Revisited historic fungal species revealed as producer of novel bioactive compounds through whole genome sequencing and comparative genomics.</title>
        <authorList>
            <person name="Vignolle G.A."/>
            <person name="Hochenegger N."/>
            <person name="Mach R.L."/>
            <person name="Mach-Aigner A.R."/>
            <person name="Javad Rahimi M."/>
            <person name="Salim K.A."/>
            <person name="Chan C.M."/>
            <person name="Lim L.B.L."/>
            <person name="Cai F."/>
            <person name="Druzhinina I.S."/>
            <person name="U'Ren J.M."/>
            <person name="Derntl C."/>
        </authorList>
    </citation>
    <scope>NUCLEOTIDE SEQUENCE</scope>
    <source>
        <strain evidence="1">TUCIM 5799</strain>
    </source>
</reference>
<proteinExistence type="predicted"/>
<gene>
    <name evidence="1" type="ORF">JX265_003248</name>
</gene>
<name>A0A9Q0AT45_9PEZI</name>
<dbReference type="Gene3D" id="3.40.50.1820">
    <property type="entry name" value="alpha/beta hydrolase"/>
    <property type="match status" value="1"/>
</dbReference>
<protein>
    <submittedName>
        <fullName evidence="1">Uncharacterized protein</fullName>
    </submittedName>
</protein>
<keyword evidence="2" id="KW-1185">Reference proteome</keyword>
<comment type="caution">
    <text evidence="1">The sequence shown here is derived from an EMBL/GenBank/DDBJ whole genome shotgun (WGS) entry which is preliminary data.</text>
</comment>
<organism evidence="1 2">
    <name type="scientific">Neoarthrinium moseri</name>
    <dbReference type="NCBI Taxonomy" id="1658444"/>
    <lineage>
        <taxon>Eukaryota</taxon>
        <taxon>Fungi</taxon>
        <taxon>Dikarya</taxon>
        <taxon>Ascomycota</taxon>
        <taxon>Pezizomycotina</taxon>
        <taxon>Sordariomycetes</taxon>
        <taxon>Xylariomycetidae</taxon>
        <taxon>Amphisphaeriales</taxon>
        <taxon>Apiosporaceae</taxon>
        <taxon>Neoarthrinium</taxon>
    </lineage>
</organism>
<sequence>MAYREKLPALNAANIRIQKGGNEDNKFNTVNFTVQLPFNYREIFDQEYWRDLKRFDNGEKGNGTYLHLQGQLEERLDDNYWKNETSENMETRRNSWQGNNNQVVVGFTLAYGNRRNPLTKEMVAQNNFSALRDPNQKIMVYNCGGPGTGTHPINQGWFQNFVENGYYVLFPNYRGCPCNLDIESWEPKPTIFNEDVWNSWKSSRREQASGQIFNLSIRNIARDIETVRRHLLGEKKWTVQCQSFGGSISMCLQSFYAEGIEEVQYCAAMIPINRSAYEVNMELFKVVIARNEQFFNKYTNDKKKTKEIVDYFAKYDLKAPSEGKLTPKRFLCLGRALGNTTKFEALHNVIESMHSAIQTGSSQSSPEWKEALKQYEKLDEKGWKNGKRPLYPLLTELQYPTLSPQKPDWGAERAAANYKEFWWVSKTNREIIEELQKDKNKPLAFSGEMVYKSFYEDYPSLQPFKQLAADLEEKLVLPEPTYDVKALKRNQIPTKVYIPTKDMHVSFKYSKENLTSFRTIIQRLEDDEAEHGAIRHTPKKALDYFMFGLRE</sequence>
<evidence type="ECO:0000313" key="2">
    <source>
        <dbReference type="Proteomes" id="UP000829685"/>
    </source>
</evidence>
<dbReference type="Proteomes" id="UP000829685">
    <property type="component" value="Unassembled WGS sequence"/>
</dbReference>
<dbReference type="AlphaFoldDB" id="A0A9Q0AT45"/>
<dbReference type="InterPro" id="IPR029058">
    <property type="entry name" value="AB_hydrolase_fold"/>
</dbReference>